<dbReference type="Gene3D" id="3.30.200.20">
    <property type="entry name" value="Phosphorylase Kinase, domain 1"/>
    <property type="match status" value="1"/>
</dbReference>
<evidence type="ECO:0000256" key="2">
    <source>
        <dbReference type="ARBA" id="ARBA00022527"/>
    </source>
</evidence>
<dbReference type="Pfam" id="PF00069">
    <property type="entry name" value="Pkinase"/>
    <property type="match status" value="1"/>
</dbReference>
<evidence type="ECO:0000256" key="6">
    <source>
        <dbReference type="ARBA" id="ARBA00022840"/>
    </source>
</evidence>
<proteinExistence type="predicted"/>
<evidence type="ECO:0000259" key="10">
    <source>
        <dbReference type="PROSITE" id="PS50011"/>
    </source>
</evidence>
<organism evidence="11 12">
    <name type="scientific">Phytohabitans suffuscus</name>
    <dbReference type="NCBI Taxonomy" id="624315"/>
    <lineage>
        <taxon>Bacteria</taxon>
        <taxon>Bacillati</taxon>
        <taxon>Actinomycetota</taxon>
        <taxon>Actinomycetes</taxon>
        <taxon>Micromonosporales</taxon>
        <taxon>Micromonosporaceae</taxon>
    </lineage>
</organism>
<sequence>MRCVRPGCSGTYGAEGYCDECGRRAPAGAVPAQPKPASSAAPVSVATTPGSVPTVTGRGSTRGSSRSRGSSRGGLGAGLIELPRVPLRDPATAVMRDPKVSESRRFCSKCEEPVGRGRDGNPGRSEGFCPNCGTPFSFLPRLAQGDLINDRYEVLGALAYGGLGWIYLARDRNVSDSVSDRWVVLKGLINTADEDAMAAAVTERRYLVEIDHPSIVKIHDFVQHPDPKTGVPVGYIVMEYVGGQSLRDILMARRADGQRVLPLAEVLAYAAEVLPAMGYLHGRDLLYCDFKPDNVIHAEEQLKLIDLGAVRRVDDDVSAVYGTPGYQAPEVADVGPSVAADIYTVGRSLAVLSFEFRGFSTTYAGKLPDRAEVPLLVQEESYHRLLVRSTHRDPARRFQSASDMSEQLLGVLREVLSANDAVPRPVVSRQFTPERRAFGTGAGEVGADAVPADLRATGVAGALPLPQVDVLDPGAGFLATLSSTDPAELVRQLESPPVRSTEVSLRLVRARIEAGDLPGAGAVLDEVAAADPFDWRVDWYRGIAAMAADRPGDARVAFDAVYGELPGEPAARLALAAAMECTGDKDAALQLYDRVWRVDRGFISAAFGLSRILLAGGNRGGALAVLDQVPDSSSHHVTAQVAAVRASLHAGGPLAHADDLLRASSRLERLGLDVERQARLTVEMLEAALAWMTATNLPPHRLPAGARVLGHELSERGLRFGLERAYRTMAQIARDPDTKVALVDRANAVRPRTLV</sequence>
<dbReference type="AlphaFoldDB" id="A0A6F8YK58"/>
<name>A0A6F8YK58_9ACTN</name>
<reference evidence="11 12" key="2">
    <citation type="submission" date="2020-03" db="EMBL/GenBank/DDBJ databases">
        <authorList>
            <person name="Ichikawa N."/>
            <person name="Kimura A."/>
            <person name="Kitahashi Y."/>
            <person name="Uohara A."/>
        </authorList>
    </citation>
    <scope>NUCLEOTIDE SEQUENCE [LARGE SCALE GENOMIC DNA]</scope>
    <source>
        <strain evidence="11 12">NBRC 105367</strain>
    </source>
</reference>
<protein>
    <recommendedName>
        <fullName evidence="1">non-specific serine/threonine protein kinase</fullName>
        <ecNumber evidence="1">2.7.11.1</ecNumber>
    </recommendedName>
</protein>
<dbReference type="Gene3D" id="1.25.40.10">
    <property type="entry name" value="Tetratricopeptide repeat domain"/>
    <property type="match status" value="1"/>
</dbReference>
<dbReference type="PANTHER" id="PTHR24363:SF0">
    <property type="entry name" value="SERINE_THREONINE KINASE LIKE DOMAIN CONTAINING 1"/>
    <property type="match status" value="1"/>
</dbReference>
<dbReference type="InterPro" id="IPR011009">
    <property type="entry name" value="Kinase-like_dom_sf"/>
</dbReference>
<dbReference type="Pfam" id="PF16919">
    <property type="entry name" value="PknG_rubred"/>
    <property type="match status" value="1"/>
</dbReference>
<gene>
    <name evidence="11" type="primary">pknG</name>
    <name evidence="11" type="ORF">Psuf_036510</name>
</gene>
<dbReference type="InterPro" id="IPR011990">
    <property type="entry name" value="TPR-like_helical_dom_sf"/>
</dbReference>
<dbReference type="PANTHER" id="PTHR24363">
    <property type="entry name" value="SERINE/THREONINE PROTEIN KINASE"/>
    <property type="match status" value="1"/>
</dbReference>
<dbReference type="KEGG" id="psuu:Psuf_036510"/>
<keyword evidence="4" id="KW-0547">Nucleotide-binding</keyword>
<dbReference type="SUPFAM" id="SSF48452">
    <property type="entry name" value="TPR-like"/>
    <property type="match status" value="1"/>
</dbReference>
<dbReference type="InterPro" id="IPR031636">
    <property type="entry name" value="PknG_TPR"/>
</dbReference>
<feature type="compositionally biased region" description="Low complexity" evidence="9">
    <location>
        <begin position="29"/>
        <end position="46"/>
    </location>
</feature>
<evidence type="ECO:0000256" key="7">
    <source>
        <dbReference type="ARBA" id="ARBA00047899"/>
    </source>
</evidence>
<evidence type="ECO:0000256" key="3">
    <source>
        <dbReference type="ARBA" id="ARBA00022679"/>
    </source>
</evidence>
<dbReference type="FunFam" id="1.10.510.10:FF:000306">
    <property type="entry name" value="Serine/threonine protein kinase"/>
    <property type="match status" value="1"/>
</dbReference>
<reference evidence="11 12" key="1">
    <citation type="submission" date="2020-03" db="EMBL/GenBank/DDBJ databases">
        <title>Whole genome shotgun sequence of Phytohabitans suffuscus NBRC 105367.</title>
        <authorList>
            <person name="Komaki H."/>
            <person name="Tamura T."/>
        </authorList>
    </citation>
    <scope>NUCLEOTIDE SEQUENCE [LARGE SCALE GENOMIC DNA]</scope>
    <source>
        <strain evidence="11 12">NBRC 105367</strain>
    </source>
</reference>
<evidence type="ECO:0000256" key="4">
    <source>
        <dbReference type="ARBA" id="ARBA00022741"/>
    </source>
</evidence>
<dbReference type="GO" id="GO:0005524">
    <property type="term" value="F:ATP binding"/>
    <property type="evidence" value="ECO:0007669"/>
    <property type="project" value="UniProtKB-KW"/>
</dbReference>
<dbReference type="Proteomes" id="UP000503011">
    <property type="component" value="Chromosome"/>
</dbReference>
<dbReference type="EC" id="2.7.11.1" evidence="1"/>
<comment type="catalytic activity">
    <reaction evidence="7">
        <text>L-threonyl-[protein] + ATP = O-phospho-L-threonyl-[protein] + ADP + H(+)</text>
        <dbReference type="Rhea" id="RHEA:46608"/>
        <dbReference type="Rhea" id="RHEA-COMP:11060"/>
        <dbReference type="Rhea" id="RHEA-COMP:11605"/>
        <dbReference type="ChEBI" id="CHEBI:15378"/>
        <dbReference type="ChEBI" id="CHEBI:30013"/>
        <dbReference type="ChEBI" id="CHEBI:30616"/>
        <dbReference type="ChEBI" id="CHEBI:61977"/>
        <dbReference type="ChEBI" id="CHEBI:456216"/>
        <dbReference type="EC" id="2.7.11.1"/>
    </reaction>
</comment>
<feature type="region of interest" description="Disordered" evidence="9">
    <location>
        <begin position="27"/>
        <end position="78"/>
    </location>
</feature>
<dbReference type="Gene3D" id="1.10.510.10">
    <property type="entry name" value="Transferase(Phosphotransferase) domain 1"/>
    <property type="match status" value="1"/>
</dbReference>
<dbReference type="RefSeq" id="WP_173158192.1">
    <property type="nucleotide sequence ID" value="NZ_AP022871.1"/>
</dbReference>
<keyword evidence="5 11" id="KW-0418">Kinase</keyword>
<accession>A0A6F8YK58</accession>
<comment type="catalytic activity">
    <reaction evidence="8">
        <text>L-seryl-[protein] + ATP = O-phospho-L-seryl-[protein] + ADP + H(+)</text>
        <dbReference type="Rhea" id="RHEA:17989"/>
        <dbReference type="Rhea" id="RHEA-COMP:9863"/>
        <dbReference type="Rhea" id="RHEA-COMP:11604"/>
        <dbReference type="ChEBI" id="CHEBI:15378"/>
        <dbReference type="ChEBI" id="CHEBI:29999"/>
        <dbReference type="ChEBI" id="CHEBI:30616"/>
        <dbReference type="ChEBI" id="CHEBI:83421"/>
        <dbReference type="ChEBI" id="CHEBI:456216"/>
        <dbReference type="EC" id="2.7.11.1"/>
    </reaction>
</comment>
<dbReference type="GO" id="GO:0004674">
    <property type="term" value="F:protein serine/threonine kinase activity"/>
    <property type="evidence" value="ECO:0007669"/>
    <property type="project" value="UniProtKB-KW"/>
</dbReference>
<dbReference type="InterPro" id="IPR000719">
    <property type="entry name" value="Prot_kinase_dom"/>
</dbReference>
<keyword evidence="3" id="KW-0808">Transferase</keyword>
<feature type="compositionally biased region" description="Low complexity" evidence="9">
    <location>
        <begin position="56"/>
        <end position="70"/>
    </location>
</feature>
<dbReference type="SUPFAM" id="SSF56112">
    <property type="entry name" value="Protein kinase-like (PK-like)"/>
    <property type="match status" value="1"/>
</dbReference>
<keyword evidence="6" id="KW-0067">ATP-binding</keyword>
<evidence type="ECO:0000313" key="11">
    <source>
        <dbReference type="EMBL" id="BCB86338.1"/>
    </source>
</evidence>
<evidence type="ECO:0000256" key="8">
    <source>
        <dbReference type="ARBA" id="ARBA00048679"/>
    </source>
</evidence>
<dbReference type="EMBL" id="AP022871">
    <property type="protein sequence ID" value="BCB86338.1"/>
    <property type="molecule type" value="Genomic_DNA"/>
</dbReference>
<keyword evidence="12" id="KW-1185">Reference proteome</keyword>
<keyword evidence="2" id="KW-0723">Serine/threonine-protein kinase</keyword>
<feature type="domain" description="Protein kinase" evidence="10">
    <location>
        <begin position="152"/>
        <end position="438"/>
    </location>
</feature>
<dbReference type="PROSITE" id="PS50011">
    <property type="entry name" value="PROTEIN_KINASE_DOM"/>
    <property type="match status" value="1"/>
</dbReference>
<evidence type="ECO:0000256" key="9">
    <source>
        <dbReference type="SAM" id="MobiDB-lite"/>
    </source>
</evidence>
<evidence type="ECO:0000256" key="5">
    <source>
        <dbReference type="ARBA" id="ARBA00022777"/>
    </source>
</evidence>
<evidence type="ECO:0000256" key="1">
    <source>
        <dbReference type="ARBA" id="ARBA00012513"/>
    </source>
</evidence>
<dbReference type="InterPro" id="IPR031634">
    <property type="entry name" value="PknG_rubred"/>
</dbReference>
<evidence type="ECO:0000313" key="12">
    <source>
        <dbReference type="Proteomes" id="UP000503011"/>
    </source>
</evidence>
<dbReference type="CDD" id="cd14014">
    <property type="entry name" value="STKc_PknB_like"/>
    <property type="match status" value="1"/>
</dbReference>
<dbReference type="Pfam" id="PF16918">
    <property type="entry name" value="PknG_TPR"/>
    <property type="match status" value="1"/>
</dbReference>